<dbReference type="InterPro" id="IPR011723">
    <property type="entry name" value="Znf/thioredoxin_put"/>
</dbReference>
<keyword evidence="2" id="KW-1133">Transmembrane helix</keyword>
<feature type="transmembrane region" description="Helical" evidence="2">
    <location>
        <begin position="427"/>
        <end position="446"/>
    </location>
</feature>
<name>A0A318SS68_9RHOB</name>
<feature type="compositionally biased region" description="Acidic residues" evidence="1">
    <location>
        <begin position="69"/>
        <end position="82"/>
    </location>
</feature>
<keyword evidence="2" id="KW-0812">Transmembrane</keyword>
<dbReference type="Proteomes" id="UP000248311">
    <property type="component" value="Unassembled WGS sequence"/>
</dbReference>
<feature type="region of interest" description="Disordered" evidence="1">
    <location>
        <begin position="69"/>
        <end position="355"/>
    </location>
</feature>
<feature type="domain" description="Zinc finger/thioredoxin putative" evidence="3">
    <location>
        <begin position="1"/>
        <end position="35"/>
    </location>
</feature>
<feature type="compositionally biased region" description="Basic and acidic residues" evidence="1">
    <location>
        <begin position="404"/>
        <end position="418"/>
    </location>
</feature>
<evidence type="ECO:0000259" key="3">
    <source>
        <dbReference type="Pfam" id="PF13717"/>
    </source>
</evidence>
<comment type="caution">
    <text evidence="4">The sequence shown here is derived from an EMBL/GenBank/DDBJ whole genome shotgun (WGS) entry which is preliminary data.</text>
</comment>
<gene>
    <name evidence="4" type="ORF">DFP88_102473</name>
</gene>
<feature type="compositionally biased region" description="Basic and acidic residues" evidence="1">
    <location>
        <begin position="189"/>
        <end position="201"/>
    </location>
</feature>
<feature type="compositionally biased region" description="Basic and acidic residues" evidence="1">
    <location>
        <begin position="108"/>
        <end position="120"/>
    </location>
</feature>
<dbReference type="RefSeq" id="WP_220032299.1">
    <property type="nucleotide sequence ID" value="NZ_QJTE01000002.1"/>
</dbReference>
<sequence length="491" mass="52988">MRLICPTCGAQYEVPRDAIPPEGRDVECSNCGAVWLEQPMVDAEGPQDDLDAAAMTGAAEEAYGREVWEEAPEVAPEPEVEPEPAPAAEAPARGLPRSTVTPEIAAILREEAEHERRVRAAEAGTDQPDPAEPEPEEPPSEEEPDAPQEDHDGDPDFEESDWLDPGHEEEEEVETYGAGIADPDDAGYEDARRTLAARDEAYAEDEAAEAAAGAWPPLDDQDEAEAEHPDEEEGDLPGHVELLPRAGGRAGASSDQRAAPEVPRAEVMPRRPARPRAETGPEGRPGAELPPRSGRGIPDSLSATGPAAEMPEQDAPGQEVPDTSAPALRPRRPRRVAQDLPQDGIEPAEAEEPAEVRREMIKPSMEAVHEEAAPRRQQALRREAQPGHEALLPDLEAINSSLRSAEDRESRPADEPRRRAARSRRGFRLGFGLAVLWLALLTLVYVQAPRIASAVPALSAPLAGYAEAVDHGRLRLDTVVQDLMARLSEGA</sequence>
<reference evidence="4 5" key="1">
    <citation type="submission" date="2018-06" db="EMBL/GenBank/DDBJ databases">
        <title>Genomic Encyclopedia of Type Strains, Phase III (KMG-III): the genomes of soil and plant-associated and newly described type strains.</title>
        <authorList>
            <person name="Whitman W."/>
        </authorList>
    </citation>
    <scope>NUCLEOTIDE SEQUENCE [LARGE SCALE GENOMIC DNA]</scope>
    <source>
        <strain evidence="4 5">CECT 9025</strain>
    </source>
</reference>
<dbReference type="EMBL" id="QJTE01000002">
    <property type="protein sequence ID" value="PYE84670.1"/>
    <property type="molecule type" value="Genomic_DNA"/>
</dbReference>
<organism evidence="4 5">
    <name type="scientific">Pseudoroseicyclus aestuarii</name>
    <dbReference type="NCBI Taxonomy" id="1795041"/>
    <lineage>
        <taxon>Bacteria</taxon>
        <taxon>Pseudomonadati</taxon>
        <taxon>Pseudomonadota</taxon>
        <taxon>Alphaproteobacteria</taxon>
        <taxon>Rhodobacterales</taxon>
        <taxon>Paracoccaceae</taxon>
        <taxon>Pseudoroseicyclus</taxon>
    </lineage>
</organism>
<feature type="compositionally biased region" description="Acidic residues" evidence="1">
    <location>
        <begin position="219"/>
        <end position="235"/>
    </location>
</feature>
<feature type="compositionally biased region" description="Acidic residues" evidence="1">
    <location>
        <begin position="129"/>
        <end position="174"/>
    </location>
</feature>
<protein>
    <submittedName>
        <fullName evidence="4">Putative Zn finger-like uncharacterized protein</fullName>
    </submittedName>
</protein>
<keyword evidence="5" id="KW-1185">Reference proteome</keyword>
<proteinExistence type="predicted"/>
<dbReference type="NCBIfam" id="TIGR02098">
    <property type="entry name" value="MJ0042_CXXC"/>
    <property type="match status" value="1"/>
</dbReference>
<evidence type="ECO:0000313" key="5">
    <source>
        <dbReference type="Proteomes" id="UP000248311"/>
    </source>
</evidence>
<evidence type="ECO:0000256" key="2">
    <source>
        <dbReference type="SAM" id="Phobius"/>
    </source>
</evidence>
<evidence type="ECO:0000313" key="4">
    <source>
        <dbReference type="EMBL" id="PYE84670.1"/>
    </source>
</evidence>
<accession>A0A318SS68</accession>
<evidence type="ECO:0000256" key="1">
    <source>
        <dbReference type="SAM" id="MobiDB-lite"/>
    </source>
</evidence>
<keyword evidence="2" id="KW-0472">Membrane</keyword>
<dbReference type="Pfam" id="PF13717">
    <property type="entry name" value="Zn_ribbon_4"/>
    <property type="match status" value="1"/>
</dbReference>
<feature type="region of interest" description="Disordered" evidence="1">
    <location>
        <begin position="402"/>
        <end position="421"/>
    </location>
</feature>
<feature type="compositionally biased region" description="Basic and acidic residues" evidence="1">
    <location>
        <begin position="263"/>
        <end position="281"/>
    </location>
</feature>
<dbReference type="AlphaFoldDB" id="A0A318SS68"/>